<dbReference type="Gene3D" id="1.25.40.10">
    <property type="entry name" value="Tetratricopeptide repeat domain"/>
    <property type="match status" value="1"/>
</dbReference>
<proteinExistence type="predicted"/>
<dbReference type="AlphaFoldDB" id="A0A382VSL6"/>
<reference evidence="1" key="1">
    <citation type="submission" date="2018-05" db="EMBL/GenBank/DDBJ databases">
        <authorList>
            <person name="Lanie J.A."/>
            <person name="Ng W.-L."/>
            <person name="Kazmierczak K.M."/>
            <person name="Andrzejewski T.M."/>
            <person name="Davidsen T.M."/>
            <person name="Wayne K.J."/>
            <person name="Tettelin H."/>
            <person name="Glass J.I."/>
            <person name="Rusch D."/>
            <person name="Podicherti R."/>
            <person name="Tsui H.-C.T."/>
            <person name="Winkler M.E."/>
        </authorList>
    </citation>
    <scope>NUCLEOTIDE SEQUENCE</scope>
</reference>
<accession>A0A382VSL6</accession>
<dbReference type="SUPFAM" id="SSF48452">
    <property type="entry name" value="TPR-like"/>
    <property type="match status" value="1"/>
</dbReference>
<evidence type="ECO:0000313" key="1">
    <source>
        <dbReference type="EMBL" id="SVD49463.1"/>
    </source>
</evidence>
<protein>
    <submittedName>
        <fullName evidence="1">Uncharacterized protein</fullName>
    </submittedName>
</protein>
<dbReference type="PROSITE" id="PS50005">
    <property type="entry name" value="TPR"/>
    <property type="match status" value="1"/>
</dbReference>
<dbReference type="EMBL" id="UINC01154273">
    <property type="protein sequence ID" value="SVD49463.1"/>
    <property type="molecule type" value="Genomic_DNA"/>
</dbReference>
<name>A0A382VSL6_9ZZZZ</name>
<dbReference type="InterPro" id="IPR011990">
    <property type="entry name" value="TPR-like_helical_dom_sf"/>
</dbReference>
<gene>
    <name evidence="1" type="ORF">METZ01_LOCUS402317</name>
</gene>
<organism evidence="1">
    <name type="scientific">marine metagenome</name>
    <dbReference type="NCBI Taxonomy" id="408172"/>
    <lineage>
        <taxon>unclassified sequences</taxon>
        <taxon>metagenomes</taxon>
        <taxon>ecological metagenomes</taxon>
    </lineage>
</organism>
<sequence length="159" mass="18368">AVQLKPDLIEGIYIKALIYKEQEKCSKALKIVKKLEDYSFPPLLSISAFCNGVLENFKQANELFKMAYSSNENIDLTYLLEAEYQFYFGNFDQASDILDLYFSNYEGPEAYILKGKILIEKGDLTDALGYFNEAKEMSSEPKIPLYYDKARLLIENYEN</sequence>
<dbReference type="InterPro" id="IPR019734">
    <property type="entry name" value="TPR_rpt"/>
</dbReference>
<feature type="non-terminal residue" evidence="1">
    <location>
        <position position="1"/>
    </location>
</feature>